<dbReference type="InterPro" id="IPR013094">
    <property type="entry name" value="AB_hydrolase_3"/>
</dbReference>
<dbReference type="InterPro" id="IPR033140">
    <property type="entry name" value="Lipase_GDXG_put_SER_AS"/>
</dbReference>
<protein>
    <recommendedName>
        <fullName evidence="3">Alpha/beta hydrolase fold-3 domain-containing protein</fullName>
    </recommendedName>
</protein>
<feature type="compositionally biased region" description="Polar residues" evidence="2">
    <location>
        <begin position="557"/>
        <end position="568"/>
    </location>
</feature>
<dbReference type="PANTHER" id="PTHR23025">
    <property type="entry name" value="TRIACYLGLYCEROL LIPASE"/>
    <property type="match status" value="1"/>
</dbReference>
<feature type="domain" description="Alpha/beta hydrolase fold-3" evidence="3">
    <location>
        <begin position="100"/>
        <end position="255"/>
    </location>
</feature>
<dbReference type="AlphaFoldDB" id="A0AAN7TMW8"/>
<organism evidence="4 5">
    <name type="scientific">Meristemomyces frigidus</name>
    <dbReference type="NCBI Taxonomy" id="1508187"/>
    <lineage>
        <taxon>Eukaryota</taxon>
        <taxon>Fungi</taxon>
        <taxon>Dikarya</taxon>
        <taxon>Ascomycota</taxon>
        <taxon>Pezizomycotina</taxon>
        <taxon>Dothideomycetes</taxon>
        <taxon>Dothideomycetidae</taxon>
        <taxon>Mycosphaerellales</taxon>
        <taxon>Teratosphaeriaceae</taxon>
        <taxon>Meristemomyces</taxon>
    </lineage>
</organism>
<feature type="compositionally biased region" description="Polar residues" evidence="2">
    <location>
        <begin position="285"/>
        <end position="296"/>
    </location>
</feature>
<dbReference type="GO" id="GO:0004771">
    <property type="term" value="F:sterol ester esterase activity"/>
    <property type="evidence" value="ECO:0007669"/>
    <property type="project" value="TreeGrafter"/>
</dbReference>
<evidence type="ECO:0000259" key="3">
    <source>
        <dbReference type="Pfam" id="PF07859"/>
    </source>
</evidence>
<accession>A0AAN7TMW8</accession>
<dbReference type="PANTHER" id="PTHR23025:SF3">
    <property type="entry name" value="HORMONE-SENSITIVE LIPASE"/>
    <property type="match status" value="1"/>
</dbReference>
<dbReference type="InterPro" id="IPR029058">
    <property type="entry name" value="AB_hydrolase_fold"/>
</dbReference>
<dbReference type="Gene3D" id="3.40.50.1820">
    <property type="entry name" value="alpha/beta hydrolase"/>
    <property type="match status" value="2"/>
</dbReference>
<feature type="region of interest" description="Disordered" evidence="2">
    <location>
        <begin position="488"/>
        <end position="572"/>
    </location>
</feature>
<dbReference type="SUPFAM" id="SSF53474">
    <property type="entry name" value="alpha/beta-Hydrolases"/>
    <property type="match status" value="1"/>
</dbReference>
<evidence type="ECO:0000313" key="5">
    <source>
        <dbReference type="Proteomes" id="UP001310890"/>
    </source>
</evidence>
<dbReference type="GO" id="GO:0004806">
    <property type="term" value="F:triacylglycerol lipase activity"/>
    <property type="evidence" value="ECO:0007669"/>
    <property type="project" value="TreeGrafter"/>
</dbReference>
<proteinExistence type="predicted"/>
<evidence type="ECO:0000256" key="1">
    <source>
        <dbReference type="PROSITE-ProRule" id="PRU10038"/>
    </source>
</evidence>
<dbReference type="GO" id="GO:0005829">
    <property type="term" value="C:cytosol"/>
    <property type="evidence" value="ECO:0007669"/>
    <property type="project" value="TreeGrafter"/>
</dbReference>
<reference evidence="4" key="1">
    <citation type="submission" date="2023-08" db="EMBL/GenBank/DDBJ databases">
        <title>Black Yeasts Isolated from many extreme environments.</title>
        <authorList>
            <person name="Coleine C."/>
            <person name="Stajich J.E."/>
            <person name="Selbmann L."/>
        </authorList>
    </citation>
    <scope>NUCLEOTIDE SEQUENCE</scope>
    <source>
        <strain evidence="4">CCFEE 5401</strain>
    </source>
</reference>
<feature type="compositionally biased region" description="Basic and acidic residues" evidence="2">
    <location>
        <begin position="488"/>
        <end position="503"/>
    </location>
</feature>
<evidence type="ECO:0000256" key="2">
    <source>
        <dbReference type="SAM" id="MobiDB-lite"/>
    </source>
</evidence>
<feature type="region of interest" description="Disordered" evidence="2">
    <location>
        <begin position="238"/>
        <end position="336"/>
    </location>
</feature>
<sequence length="605" mass="68061">MVFTVYYLACAEQADEMVRRVRGGLTLQHLRTSWDKPNTPYLRSITNFMRPKTMKYPPRRVKIPRPAGSSYTEIIDAWLYFDGPVKELKGHDKVVLDVPGGGFVAMDPRCHDDKLMAWAAKLGLPVLALDYKKAPEYPYPYALNECYDAYYTIMSTRGQVVGFAGTSTPRIVVSGDSAGGNLAVGLTCMLLSDSPYSSYHAGDRSFGEPLPMPDALVLVYPALDMNISNWMTEEQMALMKQPERRKTNKAVLSRKSEDYRRLTPHTPHGSDEEDEDVPLKPSIDSARNLSTSSNWLQGEDTTDSPVDVEKPDRSAMHTANSSSKHNKRAKASESQPLQTRLAISSMISYFNDRILSPEMLRSMIILYIGPHNKPDFATDYLLSPIRTPEQILSRFPKTYMVTGERDPLVDDTIIFAGRLRQAHLQRFRERQELGLISSSKTFDDSKHVEVMLIPGISHGFLQFVSIFPEGRKYIDQCSRWMRQAFREAELRDAETPSERRSDDYFSSSRRHHQRRTTGGSDADDRPLEMGGLQMTSATGGANKRSSGRSRSGRGQIQRPTYNGRTSPIATRRSLVRLASTEDLMGRRMHGLTGSLFVAGPEPPTP</sequence>
<feature type="active site" evidence="1">
    <location>
        <position position="177"/>
    </location>
</feature>
<dbReference type="Pfam" id="PF07859">
    <property type="entry name" value="Abhydrolase_3"/>
    <property type="match status" value="2"/>
</dbReference>
<dbReference type="EMBL" id="JAVRRL010000008">
    <property type="protein sequence ID" value="KAK5116387.1"/>
    <property type="molecule type" value="Genomic_DNA"/>
</dbReference>
<feature type="domain" description="Alpha/beta hydrolase fold-3" evidence="3">
    <location>
        <begin position="344"/>
        <end position="423"/>
    </location>
</feature>
<comment type="caution">
    <text evidence="4">The sequence shown here is derived from an EMBL/GenBank/DDBJ whole genome shotgun (WGS) entry which is preliminary data.</text>
</comment>
<gene>
    <name evidence="4" type="ORF">LTR62_007934</name>
</gene>
<dbReference type="Proteomes" id="UP001310890">
    <property type="component" value="Unassembled WGS sequence"/>
</dbReference>
<dbReference type="GO" id="GO:0019433">
    <property type="term" value="P:triglyceride catabolic process"/>
    <property type="evidence" value="ECO:0007669"/>
    <property type="project" value="TreeGrafter"/>
</dbReference>
<evidence type="ECO:0000313" key="4">
    <source>
        <dbReference type="EMBL" id="KAK5116387.1"/>
    </source>
</evidence>
<name>A0AAN7TMW8_9PEZI</name>
<dbReference type="PROSITE" id="PS01174">
    <property type="entry name" value="LIPASE_GDXG_SER"/>
    <property type="match status" value="1"/>
</dbReference>